<evidence type="ECO:0000313" key="18">
    <source>
        <dbReference type="Proteomes" id="UP000765509"/>
    </source>
</evidence>
<name>A0A9Q3ICJ2_9BASI</name>
<comment type="caution">
    <text evidence="17">The sequence shown here is derived from an EMBL/GenBank/DDBJ whole genome shotgun (WGS) entry which is preliminary data.</text>
</comment>
<evidence type="ECO:0000256" key="4">
    <source>
        <dbReference type="ARBA" id="ARBA00022574"/>
    </source>
</evidence>
<dbReference type="InterPro" id="IPR038959">
    <property type="entry name" value="Prp19"/>
</dbReference>
<feature type="domain" description="U-box" evidence="16">
    <location>
        <begin position="54"/>
        <end position="129"/>
    </location>
</feature>
<keyword evidence="12 15" id="KW-0234">DNA repair</keyword>
<evidence type="ECO:0000256" key="10">
    <source>
        <dbReference type="ARBA" id="ARBA00022786"/>
    </source>
</evidence>
<dbReference type="GO" id="GO:0070534">
    <property type="term" value="P:protein K63-linked ubiquitination"/>
    <property type="evidence" value="ECO:0007669"/>
    <property type="project" value="UniProtKB-UniRule"/>
</dbReference>
<dbReference type="InterPro" id="IPR013083">
    <property type="entry name" value="Znf_RING/FYVE/PHD"/>
</dbReference>
<reference evidence="17" key="1">
    <citation type="submission" date="2021-03" db="EMBL/GenBank/DDBJ databases">
        <title>Draft genome sequence of rust myrtle Austropuccinia psidii MF-1, a brazilian biotype.</title>
        <authorList>
            <person name="Quecine M.C."/>
            <person name="Pachon D.M.R."/>
            <person name="Bonatelli M.L."/>
            <person name="Correr F.H."/>
            <person name="Franceschini L.M."/>
            <person name="Leite T.F."/>
            <person name="Margarido G.R.A."/>
            <person name="Almeida C.A."/>
            <person name="Ferrarezi J.A."/>
            <person name="Labate C.A."/>
        </authorList>
    </citation>
    <scope>NUCLEOTIDE SEQUENCE</scope>
    <source>
        <strain evidence="17">MF-1</strain>
    </source>
</reference>
<comment type="catalytic activity">
    <reaction evidence="15">
        <text>S-ubiquitinyl-[E2 ubiquitin-conjugating enzyme]-L-cysteine + [acceptor protein]-L-lysine = [E2 ubiquitin-conjugating enzyme]-L-cysteine + N(6)-ubiquitinyl-[acceptor protein]-L-lysine.</text>
        <dbReference type="EC" id="2.3.2.27"/>
    </reaction>
</comment>
<dbReference type="SUPFAM" id="SSF50978">
    <property type="entry name" value="WD40 repeat-like"/>
    <property type="match status" value="1"/>
</dbReference>
<proteinExistence type="inferred from homology"/>
<dbReference type="Gene3D" id="2.130.10.10">
    <property type="entry name" value="YVTN repeat-like/Quinoprotein amine dehydrogenase"/>
    <property type="match status" value="1"/>
</dbReference>
<evidence type="ECO:0000313" key="17">
    <source>
        <dbReference type="EMBL" id="MBW0534235.1"/>
    </source>
</evidence>
<dbReference type="PANTHER" id="PTHR43995:SF1">
    <property type="entry name" value="PRE-MRNA-PROCESSING FACTOR 19"/>
    <property type="match status" value="1"/>
</dbReference>
<dbReference type="Pfam" id="PF12894">
    <property type="entry name" value="ANAPC4_WD40"/>
    <property type="match status" value="1"/>
</dbReference>
<dbReference type="EC" id="2.3.2.27" evidence="15"/>
<comment type="similarity">
    <text evidence="3 15">Belongs to the WD repeat PRP19 family.</text>
</comment>
<accession>A0A9Q3ICJ2</accession>
<evidence type="ECO:0000256" key="5">
    <source>
        <dbReference type="ARBA" id="ARBA00022664"/>
    </source>
</evidence>
<comment type="subcellular location">
    <subcellularLocation>
        <location evidence="1 15">Nucleus</location>
    </subcellularLocation>
</comment>
<keyword evidence="5 15" id="KW-0507">mRNA processing</keyword>
<keyword evidence="10 15" id="KW-0833">Ubl conjugation pathway</keyword>
<gene>
    <name evidence="17" type="ORF">O181_073950</name>
</gene>
<comment type="function">
    <text evidence="15">Ubiquitin-protein ligase which is mainly involved pre-mRNA splicing and DNA repair. Required for pre-mRNA splicing as component of the spliceosome.</text>
</comment>
<dbReference type="PROSITE" id="PS50082">
    <property type="entry name" value="WD_REPEATS_2"/>
    <property type="match status" value="1"/>
</dbReference>
<dbReference type="SUPFAM" id="SSF57850">
    <property type="entry name" value="RING/U-box"/>
    <property type="match status" value="1"/>
</dbReference>
<dbReference type="InterPro" id="IPR024977">
    <property type="entry name" value="Apc4-like_WD40_dom"/>
</dbReference>
<dbReference type="SMART" id="SM00504">
    <property type="entry name" value="Ubox"/>
    <property type="match status" value="1"/>
</dbReference>
<dbReference type="InterPro" id="IPR015943">
    <property type="entry name" value="WD40/YVTN_repeat-like_dom_sf"/>
</dbReference>
<sequence>MLLIYRGLRSNQQLRTLREATLVPQHCLFAVRFQLGVKISPQVERGEFLTTRKDSFLRMFCAISGASPLHPVVSVKSGYVYERDLIEKYLKENDGKDPITGDILALSDLIDLKTVPSAPAPPPRPPNLSSVPALLLTLQNEWDANMLECYELRKQNASLRQELSHALYKEDASMRVLARVIKERDEAREALGSVQSSLGINPTSTANTNADDIVMKDASGTLGLSEAVLERIDTTSQTLMAKRKKRKVPPTYASSEAIKSYVQTTSIPSLHSTKPPGVTCLQVTGMDDTLVVTGGMDKVVQIYDRAAEKVVATLKGSTKKISSILVVGGQQATAEALPKMIIATYDKTIRFWVPSEKKAGYVAAGTIVLSAEVTGIDLHPSETLLLSGSLDGTWAIHDLTTSPGSPSTILTVALSDVATNTGITSVKWHPDGVILATGLSNSALKIFDVKTANCVADFEGHTNNGGGSVVSMSFSENGYSLATAAQASPAIKLWDLRKLSNYHTISLPEGFQPNVVKWDMSAQFIGVVGNDLRVWKNKTWEELVHYDSNAAELTGLDFVKEGKEIIVGGMDRTVTILSGPADAPAPDTE</sequence>
<dbReference type="FunFam" id="3.30.40.10:FF:000027">
    <property type="entry name" value="Pre-mRNA-processing factor 19, putative"/>
    <property type="match status" value="1"/>
</dbReference>
<keyword evidence="8" id="KW-0677">Repeat</keyword>
<comment type="pathway">
    <text evidence="2 15">Protein modification; protein ubiquitination.</text>
</comment>
<dbReference type="Pfam" id="PF08606">
    <property type="entry name" value="Prp19"/>
    <property type="match status" value="1"/>
</dbReference>
<dbReference type="SMART" id="SM00320">
    <property type="entry name" value="WD40"/>
    <property type="match status" value="6"/>
</dbReference>
<dbReference type="PANTHER" id="PTHR43995">
    <property type="entry name" value="PRE-MRNA-PROCESSING FACTOR 19"/>
    <property type="match status" value="1"/>
</dbReference>
<evidence type="ECO:0000256" key="8">
    <source>
        <dbReference type="ARBA" id="ARBA00022737"/>
    </source>
</evidence>
<evidence type="ECO:0000256" key="7">
    <source>
        <dbReference type="ARBA" id="ARBA00022728"/>
    </source>
</evidence>
<evidence type="ECO:0000259" key="16">
    <source>
        <dbReference type="PROSITE" id="PS51698"/>
    </source>
</evidence>
<keyword evidence="9 15" id="KW-0227">DNA damage</keyword>
<dbReference type="InterPro" id="IPR055340">
    <property type="entry name" value="RING-Ubox_PRP19"/>
</dbReference>
<keyword evidence="13 15" id="KW-0539">Nucleus</keyword>
<keyword evidence="18" id="KW-1185">Reference proteome</keyword>
<dbReference type="GO" id="GO:0000398">
    <property type="term" value="P:mRNA splicing, via spliceosome"/>
    <property type="evidence" value="ECO:0007669"/>
    <property type="project" value="InterPro"/>
</dbReference>
<dbReference type="InterPro" id="IPR003613">
    <property type="entry name" value="Ubox_domain"/>
</dbReference>
<dbReference type="GO" id="GO:0071006">
    <property type="term" value="C:U2-type catalytic step 1 spliceosome"/>
    <property type="evidence" value="ECO:0007669"/>
    <property type="project" value="TreeGrafter"/>
</dbReference>
<keyword evidence="7 15" id="KW-0747">Spliceosome</keyword>
<dbReference type="Gene3D" id="3.30.40.10">
    <property type="entry name" value="Zinc/RING finger domain, C3HC4 (zinc finger)"/>
    <property type="match status" value="1"/>
</dbReference>
<keyword evidence="6 15" id="KW-0808">Transferase</keyword>
<dbReference type="GO" id="GO:0006281">
    <property type="term" value="P:DNA repair"/>
    <property type="evidence" value="ECO:0007669"/>
    <property type="project" value="UniProtKB-KW"/>
</dbReference>
<evidence type="ECO:0000256" key="11">
    <source>
        <dbReference type="ARBA" id="ARBA00023187"/>
    </source>
</evidence>
<dbReference type="GO" id="GO:0061630">
    <property type="term" value="F:ubiquitin protein ligase activity"/>
    <property type="evidence" value="ECO:0007669"/>
    <property type="project" value="UniProtKB-UniRule"/>
</dbReference>
<dbReference type="OrthoDB" id="687049at2759"/>
<organism evidence="17 18">
    <name type="scientific">Austropuccinia psidii MF-1</name>
    <dbReference type="NCBI Taxonomy" id="1389203"/>
    <lineage>
        <taxon>Eukaryota</taxon>
        <taxon>Fungi</taxon>
        <taxon>Dikarya</taxon>
        <taxon>Basidiomycota</taxon>
        <taxon>Pucciniomycotina</taxon>
        <taxon>Pucciniomycetes</taxon>
        <taxon>Pucciniales</taxon>
        <taxon>Sphaerophragmiaceae</taxon>
        <taxon>Austropuccinia</taxon>
    </lineage>
</organism>
<dbReference type="GO" id="GO:0000974">
    <property type="term" value="C:Prp19 complex"/>
    <property type="evidence" value="ECO:0007669"/>
    <property type="project" value="UniProtKB-UniRule"/>
</dbReference>
<dbReference type="InterPro" id="IPR013915">
    <property type="entry name" value="Prp19_cc"/>
</dbReference>
<dbReference type="GO" id="GO:0005737">
    <property type="term" value="C:cytoplasm"/>
    <property type="evidence" value="ECO:0007669"/>
    <property type="project" value="TreeGrafter"/>
</dbReference>
<dbReference type="AlphaFoldDB" id="A0A9Q3ICJ2"/>
<feature type="repeat" description="WD" evidence="14">
    <location>
        <begin position="423"/>
        <end position="457"/>
    </location>
</feature>
<evidence type="ECO:0000256" key="6">
    <source>
        <dbReference type="ARBA" id="ARBA00022679"/>
    </source>
</evidence>
<dbReference type="InterPro" id="IPR036322">
    <property type="entry name" value="WD40_repeat_dom_sf"/>
</dbReference>
<evidence type="ECO:0000256" key="14">
    <source>
        <dbReference type="PROSITE-ProRule" id="PRU00221"/>
    </source>
</evidence>
<dbReference type="EMBL" id="AVOT02039225">
    <property type="protein sequence ID" value="MBW0534235.1"/>
    <property type="molecule type" value="Genomic_DNA"/>
</dbReference>
<dbReference type="Pfam" id="PF00400">
    <property type="entry name" value="WD40"/>
    <property type="match status" value="2"/>
</dbReference>
<evidence type="ECO:0000256" key="12">
    <source>
        <dbReference type="ARBA" id="ARBA00023204"/>
    </source>
</evidence>
<dbReference type="CDD" id="cd16656">
    <property type="entry name" value="RING-Ubox_PRP19"/>
    <property type="match status" value="1"/>
</dbReference>
<keyword evidence="4 14" id="KW-0853">WD repeat</keyword>
<evidence type="ECO:0000256" key="13">
    <source>
        <dbReference type="ARBA" id="ARBA00023242"/>
    </source>
</evidence>
<protein>
    <recommendedName>
        <fullName evidence="15">Pre-mRNA-processing factor 19</fullName>
        <ecNumber evidence="15">2.3.2.27</ecNumber>
    </recommendedName>
</protein>
<dbReference type="PROSITE" id="PS51698">
    <property type="entry name" value="U_BOX"/>
    <property type="match status" value="1"/>
</dbReference>
<dbReference type="Proteomes" id="UP000765509">
    <property type="component" value="Unassembled WGS sequence"/>
</dbReference>
<evidence type="ECO:0000256" key="15">
    <source>
        <dbReference type="RuleBase" id="RU367101"/>
    </source>
</evidence>
<evidence type="ECO:0000256" key="9">
    <source>
        <dbReference type="ARBA" id="ARBA00022763"/>
    </source>
</evidence>
<dbReference type="InterPro" id="IPR001680">
    <property type="entry name" value="WD40_rpt"/>
</dbReference>
<comment type="subunit">
    <text evidence="15">Homotetramer.</text>
</comment>
<keyword evidence="11 15" id="KW-0508">mRNA splicing</keyword>
<evidence type="ECO:0000256" key="1">
    <source>
        <dbReference type="ARBA" id="ARBA00004123"/>
    </source>
</evidence>
<evidence type="ECO:0000256" key="3">
    <source>
        <dbReference type="ARBA" id="ARBA00006388"/>
    </source>
</evidence>
<evidence type="ECO:0000256" key="2">
    <source>
        <dbReference type="ARBA" id="ARBA00004906"/>
    </source>
</evidence>